<sequence>MRSLIFCLFLCGVVSAKADINDIDKINPNAPKETQQFEPLLGQWAITDFNLTADGRWQKGQGADWHWYTIFDGHAIQDDWIAPALNQDIPDSERQFGTNIRIFNPKENHWELAWMSKKRTAAEYLHGQYDKQRDCNARHFFR</sequence>
<feature type="signal peptide" evidence="1">
    <location>
        <begin position="1"/>
        <end position="18"/>
    </location>
</feature>
<evidence type="ECO:0000313" key="2">
    <source>
        <dbReference type="EMBL" id="BDX08685.1"/>
    </source>
</evidence>
<dbReference type="AlphaFoldDB" id="A0AA48I9Z7"/>
<feature type="chain" id="PRO_5041281987" evidence="1">
    <location>
        <begin position="19"/>
        <end position="142"/>
    </location>
</feature>
<accession>A0AA48I9Z7</accession>
<name>A0AA48I9Z7_9ALTE</name>
<protein>
    <submittedName>
        <fullName evidence="2">Uncharacterized protein</fullName>
    </submittedName>
</protein>
<dbReference type="EMBL" id="AP027272">
    <property type="protein sequence ID" value="BDX08685.1"/>
    <property type="molecule type" value="Genomic_DNA"/>
</dbReference>
<keyword evidence="3" id="KW-1185">Reference proteome</keyword>
<dbReference type="Proteomes" id="UP001333710">
    <property type="component" value="Chromosome"/>
</dbReference>
<organism evidence="2 3">
    <name type="scientific">Planctobacterium marinum</name>
    <dbReference type="NCBI Taxonomy" id="1631968"/>
    <lineage>
        <taxon>Bacteria</taxon>
        <taxon>Pseudomonadati</taxon>
        <taxon>Pseudomonadota</taxon>
        <taxon>Gammaproteobacteria</taxon>
        <taxon>Alteromonadales</taxon>
        <taxon>Alteromonadaceae</taxon>
        <taxon>Planctobacterium</taxon>
    </lineage>
</organism>
<evidence type="ECO:0000313" key="3">
    <source>
        <dbReference type="Proteomes" id="UP001333710"/>
    </source>
</evidence>
<keyword evidence="1" id="KW-0732">Signal</keyword>
<reference evidence="2" key="1">
    <citation type="submission" date="2023-01" db="EMBL/GenBank/DDBJ databases">
        <title>Complete genome sequence of Planctobacterium marinum strain Dej080120_11.</title>
        <authorList>
            <person name="Ueki S."/>
            <person name="Maruyama F."/>
        </authorList>
    </citation>
    <scope>NUCLEOTIDE SEQUENCE</scope>
    <source>
        <strain evidence="2">Dej080120_11</strain>
    </source>
</reference>
<evidence type="ECO:0000256" key="1">
    <source>
        <dbReference type="SAM" id="SignalP"/>
    </source>
</evidence>
<dbReference type="KEGG" id="pmaw:MACH26_42060"/>
<gene>
    <name evidence="2" type="ORF">MACH26_42060</name>
</gene>
<dbReference type="RefSeq" id="WP_338294749.1">
    <property type="nucleotide sequence ID" value="NZ_AP027272.1"/>
</dbReference>
<proteinExistence type="predicted"/>